<dbReference type="GeneID" id="33571840"/>
<dbReference type="RefSeq" id="XP_021882673.1">
    <property type="nucleotide sequence ID" value="XM_022029997.1"/>
</dbReference>
<dbReference type="Proteomes" id="UP000193648">
    <property type="component" value="Unassembled WGS sequence"/>
</dbReference>
<gene>
    <name evidence="2" type="ORF">BCR41DRAFT_421226</name>
</gene>
<dbReference type="Gene3D" id="3.80.10.10">
    <property type="entry name" value="Ribonuclease Inhibitor"/>
    <property type="match status" value="2"/>
</dbReference>
<dbReference type="SUPFAM" id="SSF52047">
    <property type="entry name" value="RNI-like"/>
    <property type="match status" value="1"/>
</dbReference>
<accession>A0A1Y2GRI8</accession>
<keyword evidence="3" id="KW-1185">Reference proteome</keyword>
<evidence type="ECO:0000313" key="2">
    <source>
        <dbReference type="EMBL" id="ORZ20133.1"/>
    </source>
</evidence>
<dbReference type="InParanoid" id="A0A1Y2GRI8"/>
<dbReference type="Pfam" id="PF12937">
    <property type="entry name" value="F-box-like"/>
    <property type="match status" value="1"/>
</dbReference>
<name>A0A1Y2GRI8_9FUNG</name>
<proteinExistence type="predicted"/>
<dbReference type="SUPFAM" id="SSF81383">
    <property type="entry name" value="F-box domain"/>
    <property type="match status" value="1"/>
</dbReference>
<sequence>MFGPFDFPPEIFVLICNHLEQPDLKACSEVCKSWNNLTKPLLWRDLVESRPMLQNEEYLKPLIENGHRIRHLQYHGTKLAQVLARPEVNCTKLKSLFYTLPCSYSDSNFLKPEQEVDLDAFLVLLGRNPSIRYLKISLRNKNLTEAISIRLLIQLKRHSQLRYLSITGLCSLVGHFFYGALRLLPKALTELEIEAMSYYSSPNAAPGTADDTLLPKSFPNLYKVQLGGTFFSSRENLIFKLLKRCPNLQELSVPHIKLSAHGDLVDFLPVWHPKLKGLVINDHGAPSAIQALMKPGQLQLRKLHLQDPPESIQNMLSSWADTLQDLEFGASTCLSSQDIQSIIMTCASLRRLVFKTESTLYFRCPESGLFLSDMADMKWACESSLRELALTVIDDRTIKEPESQTPLLVWYQQLARLKNIRALHLGWVPRPAGRSKDYPVHPMRPYLTIESGLDLWKDLKDLQILNIRDIDKVLMGQAEMEWIVKHWPNLTALLGLGLYKYKNDAQLWGEDDPVWDKVFKRPYLDHNGFWNKKDDFSFITWMRTQKPRLVLD</sequence>
<dbReference type="SMART" id="SM00256">
    <property type="entry name" value="FBOX"/>
    <property type="match status" value="1"/>
</dbReference>
<protein>
    <recommendedName>
        <fullName evidence="1">F-box domain-containing protein</fullName>
    </recommendedName>
</protein>
<dbReference type="OrthoDB" id="2339315at2759"/>
<evidence type="ECO:0000313" key="3">
    <source>
        <dbReference type="Proteomes" id="UP000193648"/>
    </source>
</evidence>
<evidence type="ECO:0000259" key="1">
    <source>
        <dbReference type="PROSITE" id="PS50181"/>
    </source>
</evidence>
<dbReference type="EMBL" id="MCFF01000013">
    <property type="protein sequence ID" value="ORZ20133.1"/>
    <property type="molecule type" value="Genomic_DNA"/>
</dbReference>
<reference evidence="2 3" key="1">
    <citation type="submission" date="2016-07" db="EMBL/GenBank/DDBJ databases">
        <title>Pervasive Adenine N6-methylation of Active Genes in Fungi.</title>
        <authorList>
            <consortium name="DOE Joint Genome Institute"/>
            <person name="Mondo S.J."/>
            <person name="Dannebaum R.O."/>
            <person name="Kuo R.C."/>
            <person name="Labutti K."/>
            <person name="Haridas S."/>
            <person name="Kuo A."/>
            <person name="Salamov A."/>
            <person name="Ahrendt S.R."/>
            <person name="Lipzen A."/>
            <person name="Sullivan W."/>
            <person name="Andreopoulos W.B."/>
            <person name="Clum A."/>
            <person name="Lindquist E."/>
            <person name="Daum C."/>
            <person name="Ramamoorthy G.K."/>
            <person name="Gryganskyi A."/>
            <person name="Culley D."/>
            <person name="Magnuson J.K."/>
            <person name="James T.Y."/>
            <person name="O'Malley M.A."/>
            <person name="Stajich J.E."/>
            <person name="Spatafora J.W."/>
            <person name="Visel A."/>
            <person name="Grigoriev I.V."/>
        </authorList>
    </citation>
    <scope>NUCLEOTIDE SEQUENCE [LARGE SCALE GENOMIC DNA]</scope>
    <source>
        <strain evidence="2 3">NRRL 3116</strain>
    </source>
</reference>
<comment type="caution">
    <text evidence="2">The sequence shown here is derived from an EMBL/GenBank/DDBJ whole genome shotgun (WGS) entry which is preliminary data.</text>
</comment>
<dbReference type="InterPro" id="IPR032675">
    <property type="entry name" value="LRR_dom_sf"/>
</dbReference>
<organism evidence="2 3">
    <name type="scientific">Lobosporangium transversale</name>
    <dbReference type="NCBI Taxonomy" id="64571"/>
    <lineage>
        <taxon>Eukaryota</taxon>
        <taxon>Fungi</taxon>
        <taxon>Fungi incertae sedis</taxon>
        <taxon>Mucoromycota</taxon>
        <taxon>Mortierellomycotina</taxon>
        <taxon>Mortierellomycetes</taxon>
        <taxon>Mortierellales</taxon>
        <taxon>Mortierellaceae</taxon>
        <taxon>Lobosporangium</taxon>
    </lineage>
</organism>
<dbReference type="InterPro" id="IPR036047">
    <property type="entry name" value="F-box-like_dom_sf"/>
</dbReference>
<dbReference type="AlphaFoldDB" id="A0A1Y2GRI8"/>
<feature type="domain" description="F-box" evidence="1">
    <location>
        <begin position="1"/>
        <end position="46"/>
    </location>
</feature>
<dbReference type="CDD" id="cd09917">
    <property type="entry name" value="F-box_SF"/>
    <property type="match status" value="1"/>
</dbReference>
<dbReference type="PROSITE" id="PS50181">
    <property type="entry name" value="FBOX"/>
    <property type="match status" value="1"/>
</dbReference>
<dbReference type="InterPro" id="IPR001810">
    <property type="entry name" value="F-box_dom"/>
</dbReference>